<dbReference type="SUPFAM" id="SSF54556">
    <property type="entry name" value="Chitinase insertion domain"/>
    <property type="match status" value="1"/>
</dbReference>
<dbReference type="SMART" id="SM00636">
    <property type="entry name" value="Glyco_18"/>
    <property type="match status" value="1"/>
</dbReference>
<evidence type="ECO:0000259" key="5">
    <source>
        <dbReference type="PROSITE" id="PS51910"/>
    </source>
</evidence>
<dbReference type="InterPro" id="IPR011583">
    <property type="entry name" value="Chitinase_II/V-like_cat"/>
</dbReference>
<dbReference type="PANTHER" id="PTHR11177:SF317">
    <property type="entry name" value="CHITINASE 12-RELATED"/>
    <property type="match status" value="1"/>
</dbReference>
<dbReference type="InterPro" id="IPR001579">
    <property type="entry name" value="Glyco_hydro_18_chit_AS"/>
</dbReference>
<evidence type="ECO:0000313" key="6">
    <source>
        <dbReference type="EMBL" id="CAF0769253.1"/>
    </source>
</evidence>
<evidence type="ECO:0000313" key="7">
    <source>
        <dbReference type="EMBL" id="CAF1296087.1"/>
    </source>
</evidence>
<dbReference type="GO" id="GO:0005975">
    <property type="term" value="P:carbohydrate metabolic process"/>
    <property type="evidence" value="ECO:0007669"/>
    <property type="project" value="InterPro"/>
</dbReference>
<dbReference type="PANTHER" id="PTHR11177">
    <property type="entry name" value="CHITINASE"/>
    <property type="match status" value="1"/>
</dbReference>
<dbReference type="InterPro" id="IPR001223">
    <property type="entry name" value="Glyco_hydro18_cat"/>
</dbReference>
<name>A0A813QN68_9BILA</name>
<accession>A0A813QN68</accession>
<evidence type="ECO:0000256" key="3">
    <source>
        <dbReference type="RuleBase" id="RU000489"/>
    </source>
</evidence>
<evidence type="ECO:0000256" key="2">
    <source>
        <dbReference type="ARBA" id="ARBA00023295"/>
    </source>
</evidence>
<dbReference type="GO" id="GO:0008061">
    <property type="term" value="F:chitin binding"/>
    <property type="evidence" value="ECO:0007669"/>
    <property type="project" value="InterPro"/>
</dbReference>
<comment type="similarity">
    <text evidence="4">Belongs to the glycosyl hydrolase 18 family.</text>
</comment>
<dbReference type="Proteomes" id="UP000663854">
    <property type="component" value="Unassembled WGS sequence"/>
</dbReference>
<dbReference type="GO" id="GO:0006032">
    <property type="term" value="P:chitin catabolic process"/>
    <property type="evidence" value="ECO:0007669"/>
    <property type="project" value="TreeGrafter"/>
</dbReference>
<evidence type="ECO:0000313" key="9">
    <source>
        <dbReference type="Proteomes" id="UP000663870"/>
    </source>
</evidence>
<dbReference type="AlphaFoldDB" id="A0A813QN68"/>
<sequence length="455" mass="51518">MSLNSNLAVKYSRVCYFTNWGVHRSMKEARLRPEDIPADLCTHIFYAFANVGGLTLQAKHPNDLNTYQGEQPLYPRIIKLKEKNPDLKILISCGGWGNSAEFDSLASSESSRETFSNNAIAFCRQHGFDGVDLDWEFPSANSRKNFGLLTRTMQKAFKKEAKKSKKDRLLLSLAVAASEVLIKQGYDVPVLCNYVDLINVMTYDLYGSWTGKIGHHSALFHRRGEKGLERDLNTNSSMYNWIKAGCPRDRLIIGIPGYGRAFTASGNDPVKAYGESGSVSSISSPYLGESGLLAYYEICKKELSEGFKRYWHKEHEISISFKDGVWIGYDDPDSVRNKCEYVKREGFAGAMIWALDMDDFSGKFCQKNRKKRLKRFPLINAMKEVFETVEITTQMTTLPIQTTTLTNETILLNEEFQVLLDQMFEDASSSSSAAAAQHYLNFILFCFVYLLKIIS</sequence>
<keyword evidence="1 3" id="KW-0378">Hydrolase</keyword>
<organism evidence="6 8">
    <name type="scientific">Rotaria sordida</name>
    <dbReference type="NCBI Taxonomy" id="392033"/>
    <lineage>
        <taxon>Eukaryota</taxon>
        <taxon>Metazoa</taxon>
        <taxon>Spiralia</taxon>
        <taxon>Gnathifera</taxon>
        <taxon>Rotifera</taxon>
        <taxon>Eurotatoria</taxon>
        <taxon>Bdelloidea</taxon>
        <taxon>Philodinida</taxon>
        <taxon>Philodinidae</taxon>
        <taxon>Rotaria</taxon>
    </lineage>
</organism>
<dbReference type="InterPro" id="IPR017853">
    <property type="entry name" value="GH"/>
</dbReference>
<dbReference type="Pfam" id="PF00704">
    <property type="entry name" value="Glyco_hydro_18"/>
    <property type="match status" value="1"/>
</dbReference>
<keyword evidence="2 3" id="KW-0326">Glycosidase</keyword>
<gene>
    <name evidence="7" type="ORF">JXQ802_LOCUS29252</name>
    <name evidence="6" type="ORF">PYM288_LOCUS3020</name>
</gene>
<keyword evidence="9" id="KW-1185">Reference proteome</keyword>
<dbReference type="GO" id="GO:0005576">
    <property type="term" value="C:extracellular region"/>
    <property type="evidence" value="ECO:0007669"/>
    <property type="project" value="TreeGrafter"/>
</dbReference>
<dbReference type="InterPro" id="IPR050314">
    <property type="entry name" value="Glycosyl_Hydrlase_18"/>
</dbReference>
<dbReference type="EMBL" id="CAJNOH010000021">
    <property type="protein sequence ID" value="CAF0769253.1"/>
    <property type="molecule type" value="Genomic_DNA"/>
</dbReference>
<comment type="caution">
    <text evidence="6">The sequence shown here is derived from an EMBL/GenBank/DDBJ whole genome shotgun (WGS) entry which is preliminary data.</text>
</comment>
<dbReference type="InterPro" id="IPR029070">
    <property type="entry name" value="Chitinase_insertion_sf"/>
</dbReference>
<dbReference type="Proteomes" id="UP000663870">
    <property type="component" value="Unassembled WGS sequence"/>
</dbReference>
<protein>
    <recommendedName>
        <fullName evidence="5">GH18 domain-containing protein</fullName>
    </recommendedName>
</protein>
<evidence type="ECO:0000256" key="1">
    <source>
        <dbReference type="ARBA" id="ARBA00022801"/>
    </source>
</evidence>
<dbReference type="SUPFAM" id="SSF51445">
    <property type="entry name" value="(Trans)glycosidases"/>
    <property type="match status" value="1"/>
</dbReference>
<dbReference type="PROSITE" id="PS51910">
    <property type="entry name" value="GH18_2"/>
    <property type="match status" value="1"/>
</dbReference>
<feature type="domain" description="GH18" evidence="5">
    <location>
        <begin position="11"/>
        <end position="389"/>
    </location>
</feature>
<dbReference type="EMBL" id="CAJNOL010001138">
    <property type="protein sequence ID" value="CAF1296087.1"/>
    <property type="molecule type" value="Genomic_DNA"/>
</dbReference>
<reference evidence="6" key="1">
    <citation type="submission" date="2021-02" db="EMBL/GenBank/DDBJ databases">
        <authorList>
            <person name="Nowell W R."/>
        </authorList>
    </citation>
    <scope>NUCLEOTIDE SEQUENCE</scope>
</reference>
<evidence type="ECO:0000313" key="8">
    <source>
        <dbReference type="Proteomes" id="UP000663854"/>
    </source>
</evidence>
<dbReference type="PROSITE" id="PS01095">
    <property type="entry name" value="GH18_1"/>
    <property type="match status" value="1"/>
</dbReference>
<evidence type="ECO:0000256" key="4">
    <source>
        <dbReference type="RuleBase" id="RU004453"/>
    </source>
</evidence>
<dbReference type="GO" id="GO:0004568">
    <property type="term" value="F:chitinase activity"/>
    <property type="evidence" value="ECO:0007669"/>
    <property type="project" value="TreeGrafter"/>
</dbReference>
<dbReference type="Gene3D" id="3.20.20.80">
    <property type="entry name" value="Glycosidases"/>
    <property type="match status" value="1"/>
</dbReference>
<dbReference type="Gene3D" id="3.10.50.10">
    <property type="match status" value="1"/>
</dbReference>
<proteinExistence type="inferred from homology"/>